<dbReference type="OrthoDB" id="8704412at2"/>
<accession>A0A5C5Z498</accession>
<evidence type="ECO:0000313" key="2">
    <source>
        <dbReference type="Proteomes" id="UP000315010"/>
    </source>
</evidence>
<dbReference type="Proteomes" id="UP000315010">
    <property type="component" value="Unassembled WGS sequence"/>
</dbReference>
<proteinExistence type="predicted"/>
<protein>
    <submittedName>
        <fullName evidence="1">Uncharacterized protein</fullName>
    </submittedName>
</protein>
<dbReference type="EMBL" id="SJPJ01000001">
    <property type="protein sequence ID" value="TWT81661.1"/>
    <property type="molecule type" value="Genomic_DNA"/>
</dbReference>
<gene>
    <name evidence="1" type="ORF">CA13_31140</name>
</gene>
<dbReference type="AlphaFoldDB" id="A0A5C5Z498"/>
<organism evidence="1 2">
    <name type="scientific">Novipirellula herctigrandis</name>
    <dbReference type="NCBI Taxonomy" id="2527986"/>
    <lineage>
        <taxon>Bacteria</taxon>
        <taxon>Pseudomonadati</taxon>
        <taxon>Planctomycetota</taxon>
        <taxon>Planctomycetia</taxon>
        <taxon>Pirellulales</taxon>
        <taxon>Pirellulaceae</taxon>
        <taxon>Novipirellula</taxon>
    </lineage>
</organism>
<evidence type="ECO:0000313" key="1">
    <source>
        <dbReference type="EMBL" id="TWT81661.1"/>
    </source>
</evidence>
<sequence length="106" mass="11145">MNADNFARLCRADKDAMVAAFFDPDAETAVGTLIGSLNLDDARLATLRQILDGALTDAMYNLLVALDGGASIGDVQQSYDLRDESGATITGDGDLESAAFVAFHES</sequence>
<name>A0A5C5Z498_9BACT</name>
<keyword evidence="2" id="KW-1185">Reference proteome</keyword>
<comment type="caution">
    <text evidence="1">The sequence shown here is derived from an EMBL/GenBank/DDBJ whole genome shotgun (WGS) entry which is preliminary data.</text>
</comment>
<reference evidence="1 2" key="1">
    <citation type="submission" date="2019-02" db="EMBL/GenBank/DDBJ databases">
        <title>Deep-cultivation of Planctomycetes and their phenomic and genomic characterization uncovers novel biology.</title>
        <authorList>
            <person name="Wiegand S."/>
            <person name="Jogler M."/>
            <person name="Boedeker C."/>
            <person name="Pinto D."/>
            <person name="Vollmers J."/>
            <person name="Rivas-Marin E."/>
            <person name="Kohn T."/>
            <person name="Peeters S.H."/>
            <person name="Heuer A."/>
            <person name="Rast P."/>
            <person name="Oberbeckmann S."/>
            <person name="Bunk B."/>
            <person name="Jeske O."/>
            <person name="Meyerdierks A."/>
            <person name="Storesund J.E."/>
            <person name="Kallscheuer N."/>
            <person name="Luecker S."/>
            <person name="Lage O.M."/>
            <person name="Pohl T."/>
            <person name="Merkel B.J."/>
            <person name="Hornburger P."/>
            <person name="Mueller R.-W."/>
            <person name="Bruemmer F."/>
            <person name="Labrenz M."/>
            <person name="Spormann A.M."/>
            <person name="Op Den Camp H."/>
            <person name="Overmann J."/>
            <person name="Amann R."/>
            <person name="Jetten M.S.M."/>
            <person name="Mascher T."/>
            <person name="Medema M.H."/>
            <person name="Devos D.P."/>
            <person name="Kaster A.-K."/>
            <person name="Ovreas L."/>
            <person name="Rohde M."/>
            <person name="Galperin M.Y."/>
            <person name="Jogler C."/>
        </authorList>
    </citation>
    <scope>NUCLEOTIDE SEQUENCE [LARGE SCALE GENOMIC DNA]</scope>
    <source>
        <strain evidence="1 2">CA13</strain>
    </source>
</reference>